<gene>
    <name evidence="1" type="ORF">AGERDE_LOCUS585</name>
</gene>
<protein>
    <submittedName>
        <fullName evidence="1">5994_t:CDS:1</fullName>
    </submittedName>
</protein>
<accession>A0A9N8YKZ5</accession>
<dbReference type="Gene3D" id="1.10.30.10">
    <property type="entry name" value="High mobility group box domain"/>
    <property type="match status" value="1"/>
</dbReference>
<sequence>MADINSDNTIVGSTSVDDFSQYEHLKPAYPLPISLYDLVKRRHPKAKPMNPFFIYRRAMVKQNEKQKRKERCDMPKLSKIASKFWREEPSQVRDHYRQLAELSQILVNDYSQSNLDFSQPQVSTTSLDFHQGASFNGHPQTIPAHYSTEDLVYGISSEENTTVQYPSNLELLNLDPVKEASISYCDAIADKVFNNAFSIFSPIVIGVKVLIENVCPLSKHRFFLSSVIAWAINKNLMDEPKDFTKYYINITPSIVINDKDLIELISESNEQSTINVNN</sequence>
<evidence type="ECO:0000313" key="2">
    <source>
        <dbReference type="Proteomes" id="UP000789831"/>
    </source>
</evidence>
<dbReference type="SUPFAM" id="SSF47095">
    <property type="entry name" value="HMG-box"/>
    <property type="match status" value="1"/>
</dbReference>
<proteinExistence type="predicted"/>
<organism evidence="1 2">
    <name type="scientific">Ambispora gerdemannii</name>
    <dbReference type="NCBI Taxonomy" id="144530"/>
    <lineage>
        <taxon>Eukaryota</taxon>
        <taxon>Fungi</taxon>
        <taxon>Fungi incertae sedis</taxon>
        <taxon>Mucoromycota</taxon>
        <taxon>Glomeromycotina</taxon>
        <taxon>Glomeromycetes</taxon>
        <taxon>Archaeosporales</taxon>
        <taxon>Ambisporaceae</taxon>
        <taxon>Ambispora</taxon>
    </lineage>
</organism>
<comment type="caution">
    <text evidence="1">The sequence shown here is derived from an EMBL/GenBank/DDBJ whole genome shotgun (WGS) entry which is preliminary data.</text>
</comment>
<reference evidence="1" key="1">
    <citation type="submission" date="2021-06" db="EMBL/GenBank/DDBJ databases">
        <authorList>
            <person name="Kallberg Y."/>
            <person name="Tangrot J."/>
            <person name="Rosling A."/>
        </authorList>
    </citation>
    <scope>NUCLEOTIDE SEQUENCE</scope>
    <source>
        <strain evidence="1">MT106</strain>
    </source>
</reference>
<dbReference type="OrthoDB" id="6247875at2759"/>
<name>A0A9N8YKZ5_9GLOM</name>
<dbReference type="Proteomes" id="UP000789831">
    <property type="component" value="Unassembled WGS sequence"/>
</dbReference>
<dbReference type="EMBL" id="CAJVPL010000029">
    <property type="protein sequence ID" value="CAG8435821.1"/>
    <property type="molecule type" value="Genomic_DNA"/>
</dbReference>
<evidence type="ECO:0000313" key="1">
    <source>
        <dbReference type="EMBL" id="CAG8435821.1"/>
    </source>
</evidence>
<dbReference type="InterPro" id="IPR036910">
    <property type="entry name" value="HMG_box_dom_sf"/>
</dbReference>
<dbReference type="AlphaFoldDB" id="A0A9N8YKZ5"/>
<keyword evidence="2" id="KW-1185">Reference proteome</keyword>